<keyword evidence="6" id="KW-0521">NADP</keyword>
<keyword evidence="14 18" id="KW-0753">Steroid metabolism</keyword>
<evidence type="ECO:0000256" key="15">
    <source>
        <dbReference type="ARBA" id="ARBA00029435"/>
    </source>
</evidence>
<evidence type="ECO:0000256" key="19">
    <source>
        <dbReference type="SAM" id="MobiDB-lite"/>
    </source>
</evidence>
<feature type="compositionally biased region" description="Polar residues" evidence="19">
    <location>
        <begin position="98"/>
        <end position="142"/>
    </location>
</feature>
<evidence type="ECO:0000256" key="2">
    <source>
        <dbReference type="ARBA" id="ARBA00005402"/>
    </source>
</evidence>
<dbReference type="EC" id="1.3.1.71" evidence="16 18"/>
<keyword evidence="8 18" id="KW-1133">Transmembrane helix</keyword>
<dbReference type="STRING" id="2594813.A0A395MR81"/>
<proteinExistence type="inferred from homology"/>
<dbReference type="GO" id="GO:0000246">
    <property type="term" value="F:Delta24(24-1) sterol reductase activity"/>
    <property type="evidence" value="ECO:0007669"/>
    <property type="project" value="UniProtKB-EC"/>
</dbReference>
<evidence type="ECO:0000256" key="6">
    <source>
        <dbReference type="ARBA" id="ARBA00022857"/>
    </source>
</evidence>
<gene>
    <name evidence="20" type="ORF">FIE12Z_6076</name>
</gene>
<keyword evidence="5" id="KW-0256">Endoplasmic reticulum</keyword>
<evidence type="ECO:0000256" key="16">
    <source>
        <dbReference type="ARBA" id="ARBA00038892"/>
    </source>
</evidence>
<dbReference type="Gene3D" id="1.20.120.1630">
    <property type="match status" value="1"/>
</dbReference>
<evidence type="ECO:0000256" key="8">
    <source>
        <dbReference type="ARBA" id="ARBA00022989"/>
    </source>
</evidence>
<keyword evidence="7 18" id="KW-0752">Steroid biosynthesis</keyword>
<feature type="transmembrane region" description="Helical" evidence="18">
    <location>
        <begin position="316"/>
        <end position="340"/>
    </location>
</feature>
<comment type="caution">
    <text evidence="20">The sequence shown here is derived from an EMBL/GenBank/DDBJ whole genome shotgun (WGS) entry which is preliminary data.</text>
</comment>
<dbReference type="InterPro" id="IPR001171">
    <property type="entry name" value="ERG24_DHCR-like"/>
</dbReference>
<comment type="pathway">
    <text evidence="15 18">Steroid metabolism; ergosterol biosynthesis.</text>
</comment>
<evidence type="ECO:0000256" key="12">
    <source>
        <dbReference type="ARBA" id="ARBA00023136"/>
    </source>
</evidence>
<organism evidence="20 21">
    <name type="scientific">Fusarium flagelliforme</name>
    <dbReference type="NCBI Taxonomy" id="2675880"/>
    <lineage>
        <taxon>Eukaryota</taxon>
        <taxon>Fungi</taxon>
        <taxon>Dikarya</taxon>
        <taxon>Ascomycota</taxon>
        <taxon>Pezizomycotina</taxon>
        <taxon>Sordariomycetes</taxon>
        <taxon>Hypocreomycetidae</taxon>
        <taxon>Hypocreales</taxon>
        <taxon>Nectriaceae</taxon>
        <taxon>Fusarium</taxon>
        <taxon>Fusarium incarnatum-equiseti species complex</taxon>
    </lineage>
</organism>
<feature type="transmembrane region" description="Helical" evidence="18">
    <location>
        <begin position="373"/>
        <end position="393"/>
    </location>
</feature>
<evidence type="ECO:0000256" key="11">
    <source>
        <dbReference type="ARBA" id="ARBA00023098"/>
    </source>
</evidence>
<evidence type="ECO:0000256" key="10">
    <source>
        <dbReference type="ARBA" id="ARBA00023011"/>
    </source>
</evidence>
<dbReference type="PROSITE" id="PS01017">
    <property type="entry name" value="STEROL_REDUCT_1"/>
    <property type="match status" value="1"/>
</dbReference>
<evidence type="ECO:0000256" key="17">
    <source>
        <dbReference type="ARBA" id="ARBA00048918"/>
    </source>
</evidence>
<protein>
    <recommendedName>
        <fullName evidence="16 18">Delta(24(24(1)))-sterol reductase</fullName>
        <ecNumber evidence="16 18">1.3.1.71</ecNumber>
    </recommendedName>
    <alternativeName>
        <fullName evidence="18">C-24(28) sterol reductase</fullName>
    </alternativeName>
    <alternativeName>
        <fullName evidence="18">Sterol Delta(24(28))-reductase</fullName>
    </alternativeName>
</protein>
<comment type="catalytic activity">
    <reaction evidence="17">
        <text>ergosterol + NADP(+) = ergosta-5,7,22,24(28)-tetraen-3beta-ol + NADPH + H(+)</text>
        <dbReference type="Rhea" id="RHEA:18501"/>
        <dbReference type="ChEBI" id="CHEBI:15378"/>
        <dbReference type="ChEBI" id="CHEBI:16933"/>
        <dbReference type="ChEBI" id="CHEBI:18249"/>
        <dbReference type="ChEBI" id="CHEBI:57783"/>
        <dbReference type="ChEBI" id="CHEBI:58349"/>
        <dbReference type="EC" id="1.3.1.71"/>
    </reaction>
    <physiologicalReaction direction="right-to-left" evidence="17">
        <dbReference type="Rhea" id="RHEA:18503"/>
    </physiologicalReaction>
</comment>
<feature type="region of interest" description="Disordered" evidence="19">
    <location>
        <begin position="1"/>
        <end position="147"/>
    </location>
</feature>
<sequence length="616" mass="70200">MSSRYSLRQTPRKKELFEGMVETPTRRSRSARRQTSQPLSDVETDSPVEPVPQPIRRRTARFTEELDDETDSDNMGAVNRAANGKTNGHANGNGNGYTNGDVTNGHATNGHATNGHATNGHATNGHATNGHATNGHATSNDASGAAPVQAVMEKSEGVSHDPHVVDGWRPGQDAKIDYSGEFEFGGSLGTAAMMTLFPVLMWYMWIGATYYDGKFPTRAEGQSWGEFGAHLANLVYTGAYPRLQVWAWYWSYLIVEGAFYCLLPGVWGYGKPLPHEGGKQLPYYCNAYWSLYTTLACLAGLHFSGLWPLYNAIDEFGPLLSVAILSGFLVSIVAYFSALWRGKQHRMTGYPIYDFFMGAELNPRMFGILDFKMFFEVRMPWYILLILSLGTAARQHEQYGYVSGEVWFLVMAHFLYANACAKGEELIITTWDMYYEKWGFMLIFWNLAGVPLSYCHCTIYLANHHPDVYRWNRGILAAMYVGYLFWYWVWDSCNSQKNRFRAMEKGKLVLRNTFPQVPWQTLHNPKTIVTPQGTILVDGWYGLARKIHYTADVWFAVSWGLITGFESPFPWFYPVFFCCMIAHRAARDIHRCRRKYGDAWLEYERRVPYLFIPYVI</sequence>
<evidence type="ECO:0000313" key="21">
    <source>
        <dbReference type="Proteomes" id="UP000265631"/>
    </source>
</evidence>
<keyword evidence="11 18" id="KW-0443">Lipid metabolism</keyword>
<evidence type="ECO:0000256" key="14">
    <source>
        <dbReference type="ARBA" id="ARBA00023221"/>
    </source>
</evidence>
<dbReference type="GO" id="GO:0005789">
    <property type="term" value="C:endoplasmic reticulum membrane"/>
    <property type="evidence" value="ECO:0007669"/>
    <property type="project" value="UniProtKB-SubCell"/>
</dbReference>
<comment type="similarity">
    <text evidence="2 18">Belongs to the ERG4/ERG24 family.</text>
</comment>
<evidence type="ECO:0000256" key="4">
    <source>
        <dbReference type="ARBA" id="ARBA00022692"/>
    </source>
</evidence>
<dbReference type="PANTHER" id="PTHR21257:SF31">
    <property type="entry name" value="DELTA(24(24(1)))-STEROL REDUCTASE ERG4"/>
    <property type="match status" value="1"/>
</dbReference>
<feature type="transmembrane region" description="Helical" evidence="18">
    <location>
        <begin position="474"/>
        <end position="490"/>
    </location>
</feature>
<dbReference type="FunFam" id="1.20.120.1630:FF:000003">
    <property type="entry name" value="C-24(28) sterol reductase"/>
    <property type="match status" value="1"/>
</dbReference>
<keyword evidence="12 18" id="KW-0472">Membrane</keyword>
<evidence type="ECO:0000256" key="3">
    <source>
        <dbReference type="ARBA" id="ARBA00022516"/>
    </source>
</evidence>
<dbReference type="Pfam" id="PF01222">
    <property type="entry name" value="ERG4_ERG24"/>
    <property type="match status" value="1"/>
</dbReference>
<dbReference type="EMBL" id="PXXK01000170">
    <property type="protein sequence ID" value="RFN49629.1"/>
    <property type="molecule type" value="Genomic_DNA"/>
</dbReference>
<dbReference type="GO" id="GO:0006696">
    <property type="term" value="P:ergosterol biosynthetic process"/>
    <property type="evidence" value="ECO:0007669"/>
    <property type="project" value="UniProtKB-ARBA"/>
</dbReference>
<evidence type="ECO:0000256" key="1">
    <source>
        <dbReference type="ARBA" id="ARBA00004477"/>
    </source>
</evidence>
<feature type="transmembrane region" description="Helical" evidence="18">
    <location>
        <begin position="289"/>
        <end position="310"/>
    </location>
</feature>
<evidence type="ECO:0000256" key="18">
    <source>
        <dbReference type="RuleBase" id="RU369120"/>
    </source>
</evidence>
<evidence type="ECO:0000256" key="7">
    <source>
        <dbReference type="ARBA" id="ARBA00022955"/>
    </source>
</evidence>
<dbReference type="Proteomes" id="UP000265631">
    <property type="component" value="Unassembled WGS sequence"/>
</dbReference>
<keyword evidence="3 18" id="KW-0444">Lipid biosynthesis</keyword>
<keyword evidence="10 18" id="KW-0756">Sterol biosynthesis</keyword>
<name>A0A395MR81_9HYPO</name>
<dbReference type="PANTHER" id="PTHR21257">
    <property type="entry name" value="DELTA(14)-STEROL REDUCTASE"/>
    <property type="match status" value="1"/>
</dbReference>
<comment type="subcellular location">
    <subcellularLocation>
        <location evidence="1">Endoplasmic reticulum membrane</location>
        <topology evidence="1">Multi-pass membrane protein</topology>
    </subcellularLocation>
</comment>
<dbReference type="InterPro" id="IPR018083">
    <property type="entry name" value="Sterol_reductase_CS"/>
</dbReference>
<dbReference type="OrthoDB" id="5326588at2759"/>
<dbReference type="AlphaFoldDB" id="A0A395MR81"/>
<evidence type="ECO:0000256" key="5">
    <source>
        <dbReference type="ARBA" id="ARBA00022824"/>
    </source>
</evidence>
<evidence type="ECO:0000256" key="13">
    <source>
        <dbReference type="ARBA" id="ARBA00023166"/>
    </source>
</evidence>
<accession>A0A395MR81</accession>
<feature type="transmembrane region" description="Helical" evidence="18">
    <location>
        <begin position="184"/>
        <end position="206"/>
    </location>
</feature>
<feature type="transmembrane region" description="Helical" evidence="18">
    <location>
        <begin position="249"/>
        <end position="269"/>
    </location>
</feature>
<keyword evidence="21" id="KW-1185">Reference proteome</keyword>
<keyword evidence="4 18" id="KW-0812">Transmembrane</keyword>
<feature type="transmembrane region" description="Helical" evidence="18">
    <location>
        <begin position="438"/>
        <end position="462"/>
    </location>
</feature>
<evidence type="ECO:0000313" key="20">
    <source>
        <dbReference type="EMBL" id="RFN49629.1"/>
    </source>
</evidence>
<reference evidence="20 21" key="1">
    <citation type="journal article" date="2018" name="PLoS Pathog.">
        <title>Evolution of structural diversity of trichothecenes, a family of toxins produced by plant pathogenic and entomopathogenic fungi.</title>
        <authorList>
            <person name="Proctor R.H."/>
            <person name="McCormick S.P."/>
            <person name="Kim H.S."/>
            <person name="Cardoza R.E."/>
            <person name="Stanley A.M."/>
            <person name="Lindo L."/>
            <person name="Kelly A."/>
            <person name="Brown D.W."/>
            <person name="Lee T."/>
            <person name="Vaughan M.M."/>
            <person name="Alexander N.J."/>
            <person name="Busman M."/>
            <person name="Gutierrez S."/>
        </authorList>
    </citation>
    <scope>NUCLEOTIDE SEQUENCE [LARGE SCALE GENOMIC DNA]</scope>
    <source>
        <strain evidence="20 21">NRRL 13405</strain>
    </source>
</reference>
<keyword evidence="9 18" id="KW-0560">Oxidoreductase</keyword>
<evidence type="ECO:0000256" key="9">
    <source>
        <dbReference type="ARBA" id="ARBA00023002"/>
    </source>
</evidence>
<keyword evidence="13 18" id="KW-1207">Sterol metabolism</keyword>